<sequence length="647" mass="71720">MSLFGGDGSASPSQLSDKIETEHSQPAPEPSSPSVDGNVNPPSAQPPKGLHYATESGADDDLLTDSESDSDESDEGPPIRLNRFQGAPAAWKAHTAADRQIAVSLEQTQNRDLSAHLYNAHSLKRRAHRPLEDLTGLEDWQARDHWLKKDIDLEFTDVLGEKQTHLVPSKDWTAWPVLPTKITTLHEQSESHLGSERNEWKVGGAGVQDAGQELREELLATFLRLAKEQWRARDTDDIDSREELRTMQSRSRPRSKSARSARSTSRADVRMKDDDDRQTDDVETQDEDEHNSGQHVSRRQAKKPQPETFLQAAFLADDERASKILQPAINSVLAKLDGLALAVHRTRLNHFGRGADSDASSHSEFTSGAESSEPRSRSSSRPQSRSRPGSKRSARPVSRATSVQYRPATMKARIDAQNNPSENASDLDTDSSVDADISNKASVSRTPSKPRSITKERTPSANRGDTWRAGLMDWSEVLGLAAAKGWDQRAISRTAQRCAALFGESMSLVPLEEGFATKTSAEPVQYTPSSIPAPDVLFRRRSAPPKRPYFQSGTLRCPHVDCYGHAKDFEAPYRVVQHCIRVHEYDPRTNDSDNEDRTVGGVHIDGFLQPIPAQRGWRERGKSRASSEKRQDVEGQDADDAMVIDSD</sequence>
<proteinExistence type="predicted"/>
<feature type="compositionally biased region" description="Basic and acidic residues" evidence="1">
    <location>
        <begin position="265"/>
        <end position="275"/>
    </location>
</feature>
<feature type="region of interest" description="Disordered" evidence="1">
    <location>
        <begin position="1"/>
        <end position="97"/>
    </location>
</feature>
<dbReference type="AlphaFoldDB" id="A0A6A6ZFV3"/>
<feature type="compositionally biased region" description="Acidic residues" evidence="1">
    <location>
        <begin position="276"/>
        <end position="289"/>
    </location>
</feature>
<dbReference type="Proteomes" id="UP000799424">
    <property type="component" value="Unassembled WGS sequence"/>
</dbReference>
<evidence type="ECO:0000313" key="4">
    <source>
        <dbReference type="Proteomes" id="UP000799424"/>
    </source>
</evidence>
<feature type="domain" description="Rrn9" evidence="2">
    <location>
        <begin position="105"/>
        <end position="187"/>
    </location>
</feature>
<feature type="compositionally biased region" description="Acidic residues" evidence="1">
    <location>
        <begin position="57"/>
        <end position="75"/>
    </location>
</feature>
<dbReference type="OrthoDB" id="5412288at2759"/>
<dbReference type="EMBL" id="MU006242">
    <property type="protein sequence ID" value="KAF2819900.1"/>
    <property type="molecule type" value="Genomic_DNA"/>
</dbReference>
<gene>
    <name evidence="3" type="ORF">CC86DRAFT_374630</name>
</gene>
<dbReference type="Pfam" id="PF10680">
    <property type="entry name" value="RRN9"/>
    <property type="match status" value="1"/>
</dbReference>
<accession>A0A6A6ZFV3</accession>
<evidence type="ECO:0000313" key="3">
    <source>
        <dbReference type="EMBL" id="KAF2819900.1"/>
    </source>
</evidence>
<keyword evidence="4" id="KW-1185">Reference proteome</keyword>
<feature type="compositionally biased region" description="Basic and acidic residues" evidence="1">
    <location>
        <begin position="616"/>
        <end position="633"/>
    </location>
</feature>
<name>A0A6A6ZFV3_9PLEO</name>
<organism evidence="3 4">
    <name type="scientific">Ophiobolus disseminans</name>
    <dbReference type="NCBI Taxonomy" id="1469910"/>
    <lineage>
        <taxon>Eukaryota</taxon>
        <taxon>Fungi</taxon>
        <taxon>Dikarya</taxon>
        <taxon>Ascomycota</taxon>
        <taxon>Pezizomycotina</taxon>
        <taxon>Dothideomycetes</taxon>
        <taxon>Pleosporomycetidae</taxon>
        <taxon>Pleosporales</taxon>
        <taxon>Pleosporineae</taxon>
        <taxon>Phaeosphaeriaceae</taxon>
        <taxon>Ophiobolus</taxon>
    </lineage>
</organism>
<evidence type="ECO:0000259" key="2">
    <source>
        <dbReference type="Pfam" id="PF10680"/>
    </source>
</evidence>
<feature type="compositionally biased region" description="Low complexity" evidence="1">
    <location>
        <begin position="377"/>
        <end position="387"/>
    </location>
</feature>
<feature type="compositionally biased region" description="Polar residues" evidence="1">
    <location>
        <begin position="439"/>
        <end position="451"/>
    </location>
</feature>
<evidence type="ECO:0000256" key="1">
    <source>
        <dbReference type="SAM" id="MobiDB-lite"/>
    </source>
</evidence>
<feature type="region of interest" description="Disordered" evidence="1">
    <location>
        <begin position="608"/>
        <end position="647"/>
    </location>
</feature>
<protein>
    <recommendedName>
        <fullName evidence="2">Rrn9 domain-containing protein</fullName>
    </recommendedName>
</protein>
<feature type="compositionally biased region" description="Polar residues" evidence="1">
    <location>
        <begin position="32"/>
        <end position="42"/>
    </location>
</feature>
<dbReference type="InterPro" id="IPR019622">
    <property type="entry name" value="Rrn9_dom"/>
</dbReference>
<feature type="region of interest" description="Disordered" evidence="1">
    <location>
        <begin position="241"/>
        <end position="305"/>
    </location>
</feature>
<feature type="compositionally biased region" description="Acidic residues" evidence="1">
    <location>
        <begin position="634"/>
        <end position="647"/>
    </location>
</feature>
<reference evidence="3" key="1">
    <citation type="journal article" date="2020" name="Stud. Mycol.">
        <title>101 Dothideomycetes genomes: a test case for predicting lifestyles and emergence of pathogens.</title>
        <authorList>
            <person name="Haridas S."/>
            <person name="Albert R."/>
            <person name="Binder M."/>
            <person name="Bloem J."/>
            <person name="Labutti K."/>
            <person name="Salamov A."/>
            <person name="Andreopoulos B."/>
            <person name="Baker S."/>
            <person name="Barry K."/>
            <person name="Bills G."/>
            <person name="Bluhm B."/>
            <person name="Cannon C."/>
            <person name="Castanera R."/>
            <person name="Culley D."/>
            <person name="Daum C."/>
            <person name="Ezra D."/>
            <person name="Gonzalez J."/>
            <person name="Henrissat B."/>
            <person name="Kuo A."/>
            <person name="Liang C."/>
            <person name="Lipzen A."/>
            <person name="Lutzoni F."/>
            <person name="Magnuson J."/>
            <person name="Mondo S."/>
            <person name="Nolan M."/>
            <person name="Ohm R."/>
            <person name="Pangilinan J."/>
            <person name="Park H.-J."/>
            <person name="Ramirez L."/>
            <person name="Alfaro M."/>
            <person name="Sun H."/>
            <person name="Tritt A."/>
            <person name="Yoshinaga Y."/>
            <person name="Zwiers L.-H."/>
            <person name="Turgeon B."/>
            <person name="Goodwin S."/>
            <person name="Spatafora J."/>
            <person name="Crous P."/>
            <person name="Grigoriev I."/>
        </authorList>
    </citation>
    <scope>NUCLEOTIDE SEQUENCE</scope>
    <source>
        <strain evidence="3">CBS 113818</strain>
    </source>
</reference>
<feature type="region of interest" description="Disordered" evidence="1">
    <location>
        <begin position="352"/>
        <end position="466"/>
    </location>
</feature>